<dbReference type="EMBL" id="AZCT01000005">
    <property type="protein sequence ID" value="KRK12711.1"/>
    <property type="molecule type" value="Genomic_DNA"/>
</dbReference>
<dbReference type="eggNOG" id="COG0463">
    <property type="taxonomic scope" value="Bacteria"/>
</dbReference>
<dbReference type="PATRIC" id="fig|1423816.3.peg.2700"/>
<protein>
    <submittedName>
        <fullName evidence="2">Glycosyltransferase</fullName>
    </submittedName>
</protein>
<dbReference type="InterPro" id="IPR029044">
    <property type="entry name" value="Nucleotide-diphossugar_trans"/>
</dbReference>
<keyword evidence="2" id="KW-0808">Transferase</keyword>
<dbReference type="PANTHER" id="PTHR22916:SF71">
    <property type="entry name" value="GLYCOSYL TRANSFERASE"/>
    <property type="match status" value="1"/>
</dbReference>
<dbReference type="CDD" id="cd00761">
    <property type="entry name" value="Glyco_tranf_GTA_type"/>
    <property type="match status" value="1"/>
</dbReference>
<gene>
    <name evidence="2" type="ORF">FD51_GL002598</name>
</gene>
<dbReference type="InterPro" id="IPR001173">
    <property type="entry name" value="Glyco_trans_2-like"/>
</dbReference>
<accession>A0A0R1F2E7</accession>
<dbReference type="PANTHER" id="PTHR22916">
    <property type="entry name" value="GLYCOSYLTRANSFERASE"/>
    <property type="match status" value="1"/>
</dbReference>
<dbReference type="Proteomes" id="UP000051984">
    <property type="component" value="Unassembled WGS sequence"/>
</dbReference>
<evidence type="ECO:0000313" key="3">
    <source>
        <dbReference type="Proteomes" id="UP000051984"/>
    </source>
</evidence>
<dbReference type="Gene3D" id="3.90.550.10">
    <property type="entry name" value="Spore Coat Polysaccharide Biosynthesis Protein SpsA, Chain A"/>
    <property type="match status" value="1"/>
</dbReference>
<dbReference type="GO" id="GO:0016740">
    <property type="term" value="F:transferase activity"/>
    <property type="evidence" value="ECO:0007669"/>
    <property type="project" value="UniProtKB-KW"/>
</dbReference>
<dbReference type="Pfam" id="PF00535">
    <property type="entry name" value="Glycos_transf_2"/>
    <property type="match status" value="1"/>
</dbReference>
<dbReference type="SUPFAM" id="SSF53448">
    <property type="entry name" value="Nucleotide-diphospho-sugar transferases"/>
    <property type="match status" value="1"/>
</dbReference>
<feature type="domain" description="Glycosyltransferase 2-like" evidence="1">
    <location>
        <begin position="20"/>
        <end position="124"/>
    </location>
</feature>
<proteinExistence type="predicted"/>
<name>A0A0R1F2E7_LACZE</name>
<evidence type="ECO:0000313" key="2">
    <source>
        <dbReference type="EMBL" id="KRK12711.1"/>
    </source>
</evidence>
<organism evidence="2 3">
    <name type="scientific">Lacticaseibacillus zeae DSM 20178 = KCTC 3804</name>
    <dbReference type="NCBI Taxonomy" id="1423816"/>
    <lineage>
        <taxon>Bacteria</taxon>
        <taxon>Bacillati</taxon>
        <taxon>Bacillota</taxon>
        <taxon>Bacilli</taxon>
        <taxon>Lactobacillales</taxon>
        <taxon>Lactobacillaceae</taxon>
        <taxon>Lacticaseibacillus</taxon>
    </lineage>
</organism>
<sequence length="252" mass="28677">MHDCGAAKEVLAFMTNLDLTIIVPTYNLGRYLPATLKTIQEQTIDVELWLIDDASTDRTAQTAADFVRGVPNYHATAFDRHRGIGAARNFGIDHASGRFIAFVDGDDLIAPTFAETLVRGFTPGVVATAVGYDWWHRSRGGPDRFRLLSQAEMFEQVSHHGTEIGGYIWNKAFSHAALDAGNIRYKEQLRIAEDYDFTAEYVAHTRGKYAYNPTVLYKKINRPNSTMHNFSWDDRRQEDKIFDHIYQLKQLI</sequence>
<dbReference type="AlphaFoldDB" id="A0A0R1F2E7"/>
<reference evidence="2 3" key="1">
    <citation type="journal article" date="2015" name="Genome Announc.">
        <title>Expanding the biotechnology potential of lactobacilli through comparative genomics of 213 strains and associated genera.</title>
        <authorList>
            <person name="Sun Z."/>
            <person name="Harris H.M."/>
            <person name="McCann A."/>
            <person name="Guo C."/>
            <person name="Argimon S."/>
            <person name="Zhang W."/>
            <person name="Yang X."/>
            <person name="Jeffery I.B."/>
            <person name="Cooney J.C."/>
            <person name="Kagawa T.F."/>
            <person name="Liu W."/>
            <person name="Song Y."/>
            <person name="Salvetti E."/>
            <person name="Wrobel A."/>
            <person name="Rasinkangas P."/>
            <person name="Parkhill J."/>
            <person name="Rea M.C."/>
            <person name="O'Sullivan O."/>
            <person name="Ritari J."/>
            <person name="Douillard F.P."/>
            <person name="Paul Ross R."/>
            <person name="Yang R."/>
            <person name="Briner A.E."/>
            <person name="Felis G.E."/>
            <person name="de Vos W.M."/>
            <person name="Barrangou R."/>
            <person name="Klaenhammer T.R."/>
            <person name="Caufield P.W."/>
            <person name="Cui Y."/>
            <person name="Zhang H."/>
            <person name="O'Toole P.W."/>
        </authorList>
    </citation>
    <scope>NUCLEOTIDE SEQUENCE [LARGE SCALE GENOMIC DNA]</scope>
    <source>
        <strain evidence="2 3">DSM 20178</strain>
    </source>
</reference>
<comment type="caution">
    <text evidence="2">The sequence shown here is derived from an EMBL/GenBank/DDBJ whole genome shotgun (WGS) entry which is preliminary data.</text>
</comment>
<evidence type="ECO:0000259" key="1">
    <source>
        <dbReference type="Pfam" id="PF00535"/>
    </source>
</evidence>